<evidence type="ECO:0000256" key="8">
    <source>
        <dbReference type="ARBA" id="ARBA00022723"/>
    </source>
</evidence>
<evidence type="ECO:0000313" key="17">
    <source>
        <dbReference type="EMBL" id="EPF28964.1"/>
    </source>
</evidence>
<evidence type="ECO:0000256" key="3">
    <source>
        <dbReference type="ARBA" id="ARBA00004742"/>
    </source>
</evidence>
<dbReference type="InterPro" id="IPR008279">
    <property type="entry name" value="PEP-util_enz_mobile_dom"/>
</dbReference>
<keyword evidence="10" id="KW-0418">Kinase</keyword>
<dbReference type="GO" id="GO:0046872">
    <property type="term" value="F:metal ion binding"/>
    <property type="evidence" value="ECO:0007669"/>
    <property type="project" value="UniProtKB-KW"/>
</dbReference>
<organism evidence="17 18">
    <name type="scientific">Treponema medium ATCC 700293</name>
    <dbReference type="NCBI Taxonomy" id="1125700"/>
    <lineage>
        <taxon>Bacteria</taxon>
        <taxon>Pseudomonadati</taxon>
        <taxon>Spirochaetota</taxon>
        <taxon>Spirochaetia</taxon>
        <taxon>Spirochaetales</taxon>
        <taxon>Treponemataceae</taxon>
        <taxon>Treponema</taxon>
    </lineage>
</organism>
<dbReference type="Pfam" id="PF01326">
    <property type="entry name" value="PPDK_N"/>
    <property type="match status" value="1"/>
</dbReference>
<sequence>MRIADFTQIHKDDVLIAGGKGANLGEMTAAGIPVPKGFVITADAYREFLKENNIDEIILRVLTEAQTDEQALLSAVGTFRKKIITGHFPAQLEKEIRNKYAELGEAARVAVRSSATAEDLPDASFAGQQETYLNVQGIEDVLLQIRHCYASLWGERAVRYRFNQGYNQSAVAIAVVIQEMVESEKAGVLFTVNPVTQNKDEMQINASYGLGESVVSGRVTADSYIVNKSGDVLEVTIGSKETQIVYGDTNTKEESVSEEKRTARALNDTEIAALVSAALKIEKHYGMPMDIEWAIQKNEIYILQARAITTLKNNDDEKLIQKYISKRSLSKMMKENMAFQFEKMPFAYRALDFDYMIAINDQKARIFAEGGIVFNSNPVIDDDGIQTLPENKKGFTLRIFHIFKIIRMLKNFDYCSDVCKTFIAQYEQEIAHIKTLDFENMSLAECTTFMERSYALTERLAYDRFKYALFPSFLMSKKFTKIIKRVDTDYSAFDFYWELNNKTAVVTNDISRMADTIRKNTALTEAILSGERFNTLCVDFPAFKQLADDFIKQNGFKSDYNCYCIEAKTFIEEPDRLVNIIRPLLNASDTSDQNSHNNTNKNYTDLMQQLKRIYGNKYPRIEKDIRHFRYFHVVREESQYLWETLFYYVRQCVTRINVLLLNSEDYKHGIANLFHRELLEVLKAGYISDVYKEKIARRNKKFPLAEKVWEASKLLVFDSTGDVLKGVSGSPGTAVGTVRIIRTPEEFYKMQKGDVLVCHLTDPEWTPLFKLASAVVADTGSALSHAAIVAREFNIPAVLGVGFATAKFKDGDLITVNGNTGEVRSSADASGRFIISATDGGDSTQ</sequence>
<evidence type="ECO:0000313" key="18">
    <source>
        <dbReference type="Proteomes" id="UP000014634"/>
    </source>
</evidence>
<dbReference type="SUPFAM" id="SSF56059">
    <property type="entry name" value="Glutathione synthetase ATP-binding domain-like"/>
    <property type="match status" value="1"/>
</dbReference>
<dbReference type="InterPro" id="IPR006319">
    <property type="entry name" value="PEP_synth"/>
</dbReference>
<evidence type="ECO:0000259" key="15">
    <source>
        <dbReference type="Pfam" id="PF00391"/>
    </source>
</evidence>
<evidence type="ECO:0000256" key="7">
    <source>
        <dbReference type="ARBA" id="ARBA00022679"/>
    </source>
</evidence>
<keyword evidence="8" id="KW-0479">Metal-binding</keyword>
<evidence type="ECO:0000256" key="11">
    <source>
        <dbReference type="ARBA" id="ARBA00022840"/>
    </source>
</evidence>
<comment type="similarity">
    <text evidence="4">Belongs to the PEP-utilizing enzyme family.</text>
</comment>
<evidence type="ECO:0000256" key="14">
    <source>
        <dbReference type="ARBA" id="ARBA00047700"/>
    </source>
</evidence>
<name>A0AA87NR05_TREMD</name>
<dbReference type="Gene3D" id="3.30.470.20">
    <property type="entry name" value="ATP-grasp fold, B domain"/>
    <property type="match status" value="1"/>
</dbReference>
<evidence type="ECO:0000256" key="12">
    <source>
        <dbReference type="ARBA" id="ARBA00022842"/>
    </source>
</evidence>
<comment type="function">
    <text evidence="2">Catalyzes the phosphorylation of pyruvate to phosphoenolpyruvate.</text>
</comment>
<dbReference type="Gene3D" id="3.30.1490.20">
    <property type="entry name" value="ATP-grasp fold, A domain"/>
    <property type="match status" value="1"/>
</dbReference>
<evidence type="ECO:0000256" key="4">
    <source>
        <dbReference type="ARBA" id="ARBA00007837"/>
    </source>
</evidence>
<dbReference type="InterPro" id="IPR036637">
    <property type="entry name" value="Phosphohistidine_dom_sf"/>
</dbReference>
<dbReference type="Gene3D" id="3.50.30.10">
    <property type="entry name" value="Phosphohistidine domain"/>
    <property type="match status" value="1"/>
</dbReference>
<evidence type="ECO:0000256" key="1">
    <source>
        <dbReference type="ARBA" id="ARBA00001946"/>
    </source>
</evidence>
<keyword evidence="11" id="KW-0067">ATP-binding</keyword>
<dbReference type="Pfam" id="PF00391">
    <property type="entry name" value="PEP-utilizers"/>
    <property type="match status" value="1"/>
</dbReference>
<dbReference type="EC" id="2.7.9.2" evidence="5"/>
<dbReference type="AlphaFoldDB" id="A0AA87NR05"/>
<comment type="cofactor">
    <cofactor evidence="1">
        <name>Mg(2+)</name>
        <dbReference type="ChEBI" id="CHEBI:18420"/>
    </cofactor>
</comment>
<dbReference type="EMBL" id="ATFE01000008">
    <property type="protein sequence ID" value="EPF28964.1"/>
    <property type="molecule type" value="Genomic_DNA"/>
</dbReference>
<dbReference type="InterPro" id="IPR002192">
    <property type="entry name" value="PPDK_AMP/ATP-bd"/>
</dbReference>
<comment type="pathway">
    <text evidence="3">Carbohydrate biosynthesis; gluconeogenesis.</text>
</comment>
<comment type="caution">
    <text evidence="17">The sequence shown here is derived from an EMBL/GenBank/DDBJ whole genome shotgun (WGS) entry which is preliminary data.</text>
</comment>
<dbReference type="GO" id="GO:0005524">
    <property type="term" value="F:ATP binding"/>
    <property type="evidence" value="ECO:0007669"/>
    <property type="project" value="UniProtKB-KW"/>
</dbReference>
<evidence type="ECO:0000256" key="9">
    <source>
        <dbReference type="ARBA" id="ARBA00022741"/>
    </source>
</evidence>
<dbReference type="RefSeq" id="WP_016523159.1">
    <property type="nucleotide sequence ID" value="NZ_KE332517.1"/>
</dbReference>
<evidence type="ECO:0000256" key="13">
    <source>
        <dbReference type="ARBA" id="ARBA00033470"/>
    </source>
</evidence>
<keyword evidence="9" id="KW-0547">Nucleotide-binding</keyword>
<keyword evidence="7" id="KW-0808">Transferase</keyword>
<dbReference type="SUPFAM" id="SSF52009">
    <property type="entry name" value="Phosphohistidine domain"/>
    <property type="match status" value="1"/>
</dbReference>
<feature type="domain" description="Pyruvate phosphate dikinase AMP/ATP-binding" evidence="16">
    <location>
        <begin position="16"/>
        <end position="323"/>
    </location>
</feature>
<keyword evidence="12" id="KW-0460">Magnesium</keyword>
<proteinExistence type="inferred from homology"/>
<gene>
    <name evidence="17" type="ORF">HMPREF9195_01206</name>
</gene>
<dbReference type="GO" id="GO:0008986">
    <property type="term" value="F:pyruvate, water dikinase activity"/>
    <property type="evidence" value="ECO:0007669"/>
    <property type="project" value="UniProtKB-EC"/>
</dbReference>
<dbReference type="InterPro" id="IPR013815">
    <property type="entry name" value="ATP_grasp_subdomain_1"/>
</dbReference>
<feature type="domain" description="PEP-utilising enzyme mobile" evidence="15">
    <location>
        <begin position="751"/>
        <end position="821"/>
    </location>
</feature>
<dbReference type="PANTHER" id="PTHR43030:SF1">
    <property type="entry name" value="PHOSPHOENOLPYRUVATE SYNTHASE"/>
    <property type="match status" value="1"/>
</dbReference>
<evidence type="ECO:0000259" key="16">
    <source>
        <dbReference type="Pfam" id="PF01326"/>
    </source>
</evidence>
<comment type="catalytic activity">
    <reaction evidence="14">
        <text>pyruvate + ATP + H2O = phosphoenolpyruvate + AMP + phosphate + 2 H(+)</text>
        <dbReference type="Rhea" id="RHEA:11364"/>
        <dbReference type="ChEBI" id="CHEBI:15361"/>
        <dbReference type="ChEBI" id="CHEBI:15377"/>
        <dbReference type="ChEBI" id="CHEBI:15378"/>
        <dbReference type="ChEBI" id="CHEBI:30616"/>
        <dbReference type="ChEBI" id="CHEBI:43474"/>
        <dbReference type="ChEBI" id="CHEBI:58702"/>
        <dbReference type="ChEBI" id="CHEBI:456215"/>
        <dbReference type="EC" id="2.7.9.2"/>
    </reaction>
</comment>
<evidence type="ECO:0000256" key="2">
    <source>
        <dbReference type="ARBA" id="ARBA00002988"/>
    </source>
</evidence>
<dbReference type="PANTHER" id="PTHR43030">
    <property type="entry name" value="PHOSPHOENOLPYRUVATE SYNTHASE"/>
    <property type="match status" value="1"/>
</dbReference>
<evidence type="ECO:0000256" key="10">
    <source>
        <dbReference type="ARBA" id="ARBA00022777"/>
    </source>
</evidence>
<reference evidence="17 18" key="1">
    <citation type="submission" date="2013-04" db="EMBL/GenBank/DDBJ databases">
        <title>The Genome Sequence of Treponema medium ATCC 700293.</title>
        <authorList>
            <consortium name="The Broad Institute Genomics Platform"/>
            <person name="Earl A."/>
            <person name="Ward D."/>
            <person name="Feldgarden M."/>
            <person name="Gevers D."/>
            <person name="Leonetti C."/>
            <person name="Blanton J.M."/>
            <person name="Dewhirst F.E."/>
            <person name="Izard J."/>
            <person name="Walker B."/>
            <person name="Young S."/>
            <person name="Zeng Q."/>
            <person name="Gargeya S."/>
            <person name="Fitzgerald M."/>
            <person name="Haas B."/>
            <person name="Abouelleil A."/>
            <person name="Allen A.W."/>
            <person name="Alvarado L."/>
            <person name="Arachchi H.M."/>
            <person name="Berlin A.M."/>
            <person name="Chapman S.B."/>
            <person name="Gainer-Dewar J."/>
            <person name="Goldberg J."/>
            <person name="Griggs A."/>
            <person name="Gujja S."/>
            <person name="Hansen M."/>
            <person name="Howarth C."/>
            <person name="Imamovic A."/>
            <person name="Ireland A."/>
            <person name="Larimer J."/>
            <person name="McCowan C."/>
            <person name="Murphy C."/>
            <person name="Pearson M."/>
            <person name="Poon T.W."/>
            <person name="Priest M."/>
            <person name="Roberts A."/>
            <person name="Saif S."/>
            <person name="Shea T."/>
            <person name="Sisk P."/>
            <person name="Sykes S."/>
            <person name="Wortman J."/>
            <person name="Nusbaum C."/>
            <person name="Birren B."/>
        </authorList>
    </citation>
    <scope>NUCLEOTIDE SEQUENCE [LARGE SCALE GENOMIC DNA]</scope>
    <source>
        <strain evidence="17 18">ATCC 700293</strain>
    </source>
</reference>
<dbReference type="Proteomes" id="UP000014634">
    <property type="component" value="Unassembled WGS sequence"/>
</dbReference>
<dbReference type="FunFam" id="3.30.1490.20:FF:000010">
    <property type="entry name" value="Phosphoenolpyruvate synthase"/>
    <property type="match status" value="1"/>
</dbReference>
<protein>
    <recommendedName>
        <fullName evidence="6">Phosphoenolpyruvate synthase</fullName>
        <ecNumber evidence="5">2.7.9.2</ecNumber>
    </recommendedName>
    <alternativeName>
        <fullName evidence="13">Pyruvate, water dikinase</fullName>
    </alternativeName>
</protein>
<evidence type="ECO:0000256" key="5">
    <source>
        <dbReference type="ARBA" id="ARBA00011996"/>
    </source>
</evidence>
<evidence type="ECO:0000256" key="6">
    <source>
        <dbReference type="ARBA" id="ARBA00021623"/>
    </source>
</evidence>
<accession>A0AA87NR05</accession>